<gene>
    <name evidence="3" type="ORF">ATO12_01255</name>
</gene>
<reference evidence="3 4" key="1">
    <citation type="submission" date="2014-04" db="EMBL/GenBank/DDBJ databases">
        <title>Aquimarina sp. 22II-S11-z7 Genome Sequencing.</title>
        <authorList>
            <person name="Lai Q."/>
        </authorList>
    </citation>
    <scope>NUCLEOTIDE SEQUENCE [LARGE SCALE GENOMIC DNA]</scope>
    <source>
        <strain evidence="3 4">22II-S11-z7</strain>
    </source>
</reference>
<evidence type="ECO:0000313" key="3">
    <source>
        <dbReference type="EMBL" id="EZH75434.1"/>
    </source>
</evidence>
<dbReference type="STRING" id="1317122.ATO12_01255"/>
<keyword evidence="2" id="KW-0472">Membrane</keyword>
<comment type="caution">
    <text evidence="3">The sequence shown here is derived from an EMBL/GenBank/DDBJ whole genome shotgun (WGS) entry which is preliminary data.</text>
</comment>
<protein>
    <recommendedName>
        <fullName evidence="5">SPOR domain-containing protein</fullName>
    </recommendedName>
</protein>
<dbReference type="AlphaFoldDB" id="A0A023BZP2"/>
<accession>A0A023BZP2</accession>
<keyword evidence="2" id="KW-1133">Transmembrane helix</keyword>
<evidence type="ECO:0000313" key="4">
    <source>
        <dbReference type="Proteomes" id="UP000023541"/>
    </source>
</evidence>
<dbReference type="EMBL" id="AQRA01000001">
    <property type="protein sequence ID" value="EZH75434.1"/>
    <property type="molecule type" value="Genomic_DNA"/>
</dbReference>
<keyword evidence="2" id="KW-0812">Transmembrane</keyword>
<keyword evidence="1" id="KW-0175">Coiled coil</keyword>
<dbReference type="eggNOG" id="ENOG502Z8UH">
    <property type="taxonomic scope" value="Bacteria"/>
</dbReference>
<organism evidence="3 4">
    <name type="scientific">Aquimarina atlantica</name>
    <dbReference type="NCBI Taxonomy" id="1317122"/>
    <lineage>
        <taxon>Bacteria</taxon>
        <taxon>Pseudomonadati</taxon>
        <taxon>Bacteroidota</taxon>
        <taxon>Flavobacteriia</taxon>
        <taxon>Flavobacteriales</taxon>
        <taxon>Flavobacteriaceae</taxon>
        <taxon>Aquimarina</taxon>
    </lineage>
</organism>
<evidence type="ECO:0000256" key="1">
    <source>
        <dbReference type="SAM" id="Coils"/>
    </source>
</evidence>
<feature type="transmembrane region" description="Helical" evidence="2">
    <location>
        <begin position="46"/>
        <end position="68"/>
    </location>
</feature>
<evidence type="ECO:0000256" key="2">
    <source>
        <dbReference type="SAM" id="Phobius"/>
    </source>
</evidence>
<keyword evidence="4" id="KW-1185">Reference proteome</keyword>
<feature type="coiled-coil region" evidence="1">
    <location>
        <begin position="76"/>
        <end position="110"/>
    </location>
</feature>
<dbReference type="Proteomes" id="UP000023541">
    <property type="component" value="Unassembled WGS sequence"/>
</dbReference>
<sequence length="203" mass="23549">MKVMKDEDLLSLHYQIEKAEIKQKKLEDLLDEESDKLKKSKKSNRLFGSFSLVLFLLTIFLVANAFYFSKSQSKSSKAENNELSLVKQELISAKQELEVLKKEKVSLKEIKDLYLYRSLIKKDTVYSVQLKAFSAKNTPAISEKYTNALIYSDTSFYKMSLGIFETLSEAQDFRKTLIASGFDKRIFVISYKDGKRLKIEEFQ</sequence>
<name>A0A023BZP2_9FLAO</name>
<evidence type="ECO:0008006" key="5">
    <source>
        <dbReference type="Google" id="ProtNLM"/>
    </source>
</evidence>
<feature type="coiled-coil region" evidence="1">
    <location>
        <begin position="16"/>
        <end position="43"/>
    </location>
</feature>
<proteinExistence type="predicted"/>